<organism evidence="2 3">
    <name type="scientific">Pseudomonas borbori</name>
    <dbReference type="NCBI Taxonomy" id="289003"/>
    <lineage>
        <taxon>Bacteria</taxon>
        <taxon>Pseudomonadati</taxon>
        <taxon>Pseudomonadota</taxon>
        <taxon>Gammaproteobacteria</taxon>
        <taxon>Pseudomonadales</taxon>
        <taxon>Pseudomonadaceae</taxon>
        <taxon>Pseudomonas</taxon>
    </lineage>
</organism>
<name>A0A1I5X4X1_9PSED</name>
<dbReference type="Proteomes" id="UP000198784">
    <property type="component" value="Unassembled WGS sequence"/>
</dbReference>
<dbReference type="Pfam" id="PF11459">
    <property type="entry name" value="AbiEi_3"/>
    <property type="match status" value="1"/>
</dbReference>
<dbReference type="STRING" id="289003.SAMN05216190_15019"/>
<sequence>MVYTLSKMLTMNAQKTGRLNSLLAMLGDRDLVSIAWLKDRGYSSSLVSRYIASGWLDSPARGVYQRRGGRLTWAGVVRALQSGDGLQFHVGGRFALAWQGHEHYLRLGESETVTLYGSESLPGWVSKLPLKAKVVLCGKSPFDLESPEFNTETTDEALRAFGLEWVDADGDLGRIVFSIPERALLELCDGVSDASLVYEVDALMQGADTLRPQRVSMLLQHCTSIKAKRLFLALAERHKHAWLAHVSLDGVYLGKGKRCLVPGGHLNPTYQITLPADLDEHLG</sequence>
<dbReference type="InterPro" id="IPR021561">
    <property type="entry name" value="AbiEi_3"/>
</dbReference>
<proteinExistence type="predicted"/>
<feature type="domain" description="Transcriptional regulator AbiEi antitoxin N-terminal" evidence="1">
    <location>
        <begin position="18"/>
        <end position="107"/>
    </location>
</feature>
<reference evidence="3" key="1">
    <citation type="submission" date="2016-10" db="EMBL/GenBank/DDBJ databases">
        <authorList>
            <person name="Varghese N."/>
            <person name="Submissions S."/>
        </authorList>
    </citation>
    <scope>NUCLEOTIDE SEQUENCE [LARGE SCALE GENOMIC DNA]</scope>
    <source>
        <strain evidence="3">DSM 17834</strain>
    </source>
</reference>
<accession>A0A1I5X4X1</accession>
<dbReference type="Pfam" id="PF17194">
    <property type="entry name" value="AbiEi_3_N"/>
    <property type="match status" value="1"/>
</dbReference>
<dbReference type="EMBL" id="FOWX01000050">
    <property type="protein sequence ID" value="SFQ27029.1"/>
    <property type="molecule type" value="Genomic_DNA"/>
</dbReference>
<evidence type="ECO:0000313" key="3">
    <source>
        <dbReference type="Proteomes" id="UP000198784"/>
    </source>
</evidence>
<gene>
    <name evidence="2" type="ORF">SAMN05216190_15019</name>
</gene>
<dbReference type="InterPro" id="IPR033455">
    <property type="entry name" value="AbiEi_3_N"/>
</dbReference>
<evidence type="ECO:0000313" key="2">
    <source>
        <dbReference type="EMBL" id="SFQ27029.1"/>
    </source>
</evidence>
<dbReference type="RefSeq" id="WP_244527361.1">
    <property type="nucleotide sequence ID" value="NZ_FOWX01000050.1"/>
</dbReference>
<keyword evidence="3" id="KW-1185">Reference proteome</keyword>
<dbReference type="AlphaFoldDB" id="A0A1I5X4X1"/>
<evidence type="ECO:0000259" key="1">
    <source>
        <dbReference type="Pfam" id="PF17194"/>
    </source>
</evidence>
<protein>
    <submittedName>
        <fullName evidence="2">Transcriptional regulator with AbiEi antitoxin N-terminal domain</fullName>
    </submittedName>
</protein>